<dbReference type="Proteomes" id="UP001066276">
    <property type="component" value="Chromosome 5"/>
</dbReference>
<feature type="compositionally biased region" description="Basic and acidic residues" evidence="2">
    <location>
        <begin position="1"/>
        <end position="18"/>
    </location>
</feature>
<organism evidence="3 4">
    <name type="scientific">Pleurodeles waltl</name>
    <name type="common">Iberian ribbed newt</name>
    <dbReference type="NCBI Taxonomy" id="8319"/>
    <lineage>
        <taxon>Eukaryota</taxon>
        <taxon>Metazoa</taxon>
        <taxon>Chordata</taxon>
        <taxon>Craniata</taxon>
        <taxon>Vertebrata</taxon>
        <taxon>Euteleostomi</taxon>
        <taxon>Amphibia</taxon>
        <taxon>Batrachia</taxon>
        <taxon>Caudata</taxon>
        <taxon>Salamandroidea</taxon>
        <taxon>Salamandridae</taxon>
        <taxon>Pleurodelinae</taxon>
        <taxon>Pleurodeles</taxon>
    </lineage>
</organism>
<keyword evidence="1" id="KW-0175">Coiled coil</keyword>
<evidence type="ECO:0000256" key="2">
    <source>
        <dbReference type="SAM" id="MobiDB-lite"/>
    </source>
</evidence>
<comment type="caution">
    <text evidence="3">The sequence shown here is derived from an EMBL/GenBank/DDBJ whole genome shotgun (WGS) entry which is preliminary data.</text>
</comment>
<feature type="coiled-coil region" evidence="1">
    <location>
        <begin position="78"/>
        <end position="105"/>
    </location>
</feature>
<feature type="compositionally biased region" description="Polar residues" evidence="2">
    <location>
        <begin position="20"/>
        <end position="32"/>
    </location>
</feature>
<dbReference type="EMBL" id="JANPWB010000009">
    <property type="protein sequence ID" value="KAJ1159096.1"/>
    <property type="molecule type" value="Genomic_DNA"/>
</dbReference>
<dbReference type="Gene3D" id="3.30.70.1820">
    <property type="entry name" value="L1 transposable element, RRM domain"/>
    <property type="match status" value="1"/>
</dbReference>
<feature type="region of interest" description="Disordered" evidence="2">
    <location>
        <begin position="1"/>
        <end position="41"/>
    </location>
</feature>
<accession>A0AAV7S251</accession>
<dbReference type="InterPro" id="IPR004244">
    <property type="entry name" value="Transposase_22"/>
</dbReference>
<gene>
    <name evidence="3" type="ORF">NDU88_011766</name>
</gene>
<dbReference type="AlphaFoldDB" id="A0AAV7S251"/>
<protein>
    <submittedName>
        <fullName evidence="3">Uncharacterized protein</fullName>
    </submittedName>
</protein>
<evidence type="ECO:0000256" key="1">
    <source>
        <dbReference type="SAM" id="Coils"/>
    </source>
</evidence>
<evidence type="ECO:0000313" key="4">
    <source>
        <dbReference type="Proteomes" id="UP001066276"/>
    </source>
</evidence>
<evidence type="ECO:0000313" key="3">
    <source>
        <dbReference type="EMBL" id="KAJ1159096.1"/>
    </source>
</evidence>
<reference evidence="3" key="1">
    <citation type="journal article" date="2022" name="bioRxiv">
        <title>Sequencing and chromosome-scale assembly of the giantPleurodeles waltlgenome.</title>
        <authorList>
            <person name="Brown T."/>
            <person name="Elewa A."/>
            <person name="Iarovenko S."/>
            <person name="Subramanian E."/>
            <person name="Araus A.J."/>
            <person name="Petzold A."/>
            <person name="Susuki M."/>
            <person name="Suzuki K.-i.T."/>
            <person name="Hayashi T."/>
            <person name="Toyoda A."/>
            <person name="Oliveira C."/>
            <person name="Osipova E."/>
            <person name="Leigh N.D."/>
            <person name="Simon A."/>
            <person name="Yun M.H."/>
        </authorList>
    </citation>
    <scope>NUCLEOTIDE SEQUENCE</scope>
    <source>
        <strain evidence="3">20211129_DDA</strain>
        <tissue evidence="3">Liver</tissue>
    </source>
</reference>
<name>A0AAV7S251_PLEWA</name>
<sequence length="363" mass="40393">MKPKVQDPTHYNKMDEYAVQKQSPTSNGSGATTPEEGEPSLKAIMAAISDLKSALEPKLDTVTEDVLRADFQKISDKISTAESDIKVLQTASKKLEEQVKYLTKQTGVLAARQEDQEGRARRNNIRVFGVPEKTEGPSVDLFLEDLIVNILPPKHLSKFFSVERAHRAPIPLPKPPPRTILARIFNHRDHDAILHAARTHGDVRLDNATVQFSQTLTSRDVAQLACGVSDYSPVMAILVAIVRDTGLPPRIDPWYLKKGDFPDRLREGAKRYFDDNLGSVTSEGILLEAFKTVIRGQTQALIGGLKKERCLKCETIEGEVSELEAEMLAGGPIQLHQYHNFLLKQQEVRDLEGNKACTHTLAM</sequence>
<keyword evidence="4" id="KW-1185">Reference proteome</keyword>
<dbReference type="PANTHER" id="PTHR11505">
    <property type="entry name" value="L1 TRANSPOSABLE ELEMENT-RELATED"/>
    <property type="match status" value="1"/>
</dbReference>
<proteinExistence type="predicted"/>